<reference evidence="1" key="1">
    <citation type="submission" date="2012-11" db="EMBL/GenBank/DDBJ databases">
        <title>Permanent draft genomes of Rhodopirellula europaea strain SH398 and 6C.</title>
        <authorList>
            <person name="Richter M."/>
            <person name="Richter-Heitmann T."/>
            <person name="Frank C."/>
            <person name="Harder J."/>
            <person name="Glockner F.O."/>
        </authorList>
    </citation>
    <scope>NUCLEOTIDE SEQUENCE</scope>
    <source>
        <strain evidence="1">6C</strain>
    </source>
</reference>
<evidence type="ECO:0000313" key="2">
    <source>
        <dbReference type="Proteomes" id="UP000011529"/>
    </source>
</evidence>
<dbReference type="Proteomes" id="UP000011529">
    <property type="component" value="Unassembled WGS sequence"/>
</dbReference>
<dbReference type="PATRIC" id="fig|1263867.3.peg.4662"/>
<sequence length="55" mass="5912">MVHGTAVLSAFREHLATMRPMSPSLPGGVVPRLRQAPFAFSASRRIPLVDQSPAV</sequence>
<gene>
    <name evidence="1" type="ORF">RE6C_04348</name>
</gene>
<evidence type="ECO:0000313" key="1">
    <source>
        <dbReference type="EMBL" id="EMB14890.1"/>
    </source>
</evidence>
<protein>
    <submittedName>
        <fullName evidence="1">Uncharacterized protein</fullName>
    </submittedName>
</protein>
<reference evidence="1" key="2">
    <citation type="journal article" date="2013" name="Mar. Genomics">
        <title>Expression of sulfatases in Rhodopirellula baltica and the diversity of sulfatases in the genus Rhodopirellula.</title>
        <authorList>
            <person name="Wegner C.E."/>
            <person name="Richter-Heitmann T."/>
            <person name="Klindworth A."/>
            <person name="Klockow C."/>
            <person name="Richter M."/>
            <person name="Achstetter T."/>
            <person name="Glockner F.O."/>
            <person name="Harder J."/>
        </authorList>
    </citation>
    <scope>NUCLEOTIDE SEQUENCE [LARGE SCALE GENOMIC DNA]</scope>
    <source>
        <strain evidence="1">6C</strain>
    </source>
</reference>
<dbReference type="EMBL" id="ANMO01000203">
    <property type="protein sequence ID" value="EMB14890.1"/>
    <property type="molecule type" value="Genomic_DNA"/>
</dbReference>
<organism evidence="1 2">
    <name type="scientific">Rhodopirellula europaea 6C</name>
    <dbReference type="NCBI Taxonomy" id="1263867"/>
    <lineage>
        <taxon>Bacteria</taxon>
        <taxon>Pseudomonadati</taxon>
        <taxon>Planctomycetota</taxon>
        <taxon>Planctomycetia</taxon>
        <taxon>Pirellulales</taxon>
        <taxon>Pirellulaceae</taxon>
        <taxon>Rhodopirellula</taxon>
    </lineage>
</organism>
<comment type="caution">
    <text evidence="1">The sequence shown here is derived from an EMBL/GenBank/DDBJ whole genome shotgun (WGS) entry which is preliminary data.</text>
</comment>
<accession>M2AD07</accession>
<proteinExistence type="predicted"/>
<keyword evidence="2" id="KW-1185">Reference proteome</keyword>
<name>M2AD07_9BACT</name>
<dbReference type="AlphaFoldDB" id="M2AD07"/>